<dbReference type="RefSeq" id="WP_013132801.1">
    <property type="nucleotide sequence ID" value="NC_014165.1"/>
</dbReference>
<dbReference type="STRING" id="469371.Tbis_2566"/>
<dbReference type="Proteomes" id="UP000006640">
    <property type="component" value="Chromosome"/>
</dbReference>
<dbReference type="Gene3D" id="3.30.420.60">
    <property type="entry name" value="eRF1 domain 2"/>
    <property type="match status" value="1"/>
</dbReference>
<keyword evidence="2" id="KW-1185">Reference proteome</keyword>
<dbReference type="OrthoDB" id="5179393at2"/>
<accession>D6Y4U2</accession>
<dbReference type="eggNOG" id="COG1503">
    <property type="taxonomic scope" value="Bacteria"/>
</dbReference>
<organism evidence="1 2">
    <name type="scientific">Thermobispora bispora (strain ATCC 19993 / DSM 43833 / CBS 139.67 / JCM 10125 / KCTC 9307 / NBRC 14880 / R51)</name>
    <dbReference type="NCBI Taxonomy" id="469371"/>
    <lineage>
        <taxon>Bacteria</taxon>
        <taxon>Bacillati</taxon>
        <taxon>Actinomycetota</taxon>
        <taxon>Actinomycetes</taxon>
        <taxon>Streptosporangiales</taxon>
        <taxon>Streptosporangiaceae</taxon>
        <taxon>Thermobispora</taxon>
    </lineage>
</organism>
<evidence type="ECO:0000313" key="1">
    <source>
        <dbReference type="EMBL" id="ADG89268.1"/>
    </source>
</evidence>
<dbReference type="SUPFAM" id="SSF53137">
    <property type="entry name" value="Translational machinery components"/>
    <property type="match status" value="1"/>
</dbReference>
<dbReference type="InterPro" id="IPR040701">
    <property type="entry name" value="Bact_RF_family2"/>
</dbReference>
<sequence length="356" mass="38912">MRLDFIRPLYDRPGPFASVYLDTDRTAAPVVTVLPRRWAALKERLIASGAPAAVLRPIEEHVLESVHGSPGLAIIAEGGEIVLCEPLPVPPRRETARWSPLPHVMPLLAQRREEVPHLEVLADRTGGDVIVVAGGRRRELLIEEAAEGRIQKTGEGGWAQYNLEREVEETWRRNAAAVAAAVDREAAAIGAELIVLAGDPKARALVADHLGKESKKRLTIAEHGSRAPGAERCHFRAEVERACAEWNARRKAELLEAYAAGPYATGLQETARALRERRVQTVLLRDEPSSTATVWIGPEPDQLSTDRSELVVWGVADPVEDRADAALARAIAATNAELWFVDEIESPDGVAAVLRF</sequence>
<dbReference type="KEGG" id="tbi:Tbis_2566"/>
<protein>
    <recommendedName>
        <fullName evidence="3">Peptide chain release factor 1</fullName>
    </recommendedName>
</protein>
<dbReference type="EMBL" id="CP001874">
    <property type="protein sequence ID" value="ADG89268.1"/>
    <property type="molecule type" value="Genomic_DNA"/>
</dbReference>
<dbReference type="AlphaFoldDB" id="D6Y4U2"/>
<reference evidence="1 2" key="1">
    <citation type="submission" date="2010-01" db="EMBL/GenBank/DDBJ databases">
        <title>The complete genome of Thermobispora bispora DSM 43833.</title>
        <authorList>
            <consortium name="US DOE Joint Genome Institute (JGI-PGF)"/>
            <person name="Lucas S."/>
            <person name="Copeland A."/>
            <person name="Lapidus A."/>
            <person name="Glavina del Rio T."/>
            <person name="Dalin E."/>
            <person name="Tice H."/>
            <person name="Bruce D."/>
            <person name="Goodwin L."/>
            <person name="Pitluck S."/>
            <person name="Kyrpides N."/>
            <person name="Mavromatis K."/>
            <person name="Ivanova N."/>
            <person name="Mikhailova N."/>
            <person name="Chertkov O."/>
            <person name="Brettin T."/>
            <person name="Detter J.C."/>
            <person name="Han C."/>
            <person name="Larimer F."/>
            <person name="Land M."/>
            <person name="Hauser L."/>
            <person name="Markowitz V."/>
            <person name="Cheng J.-F."/>
            <person name="Hugenholtz P."/>
            <person name="Woyke T."/>
            <person name="Wu D."/>
            <person name="Jando M."/>
            <person name="Schneider S."/>
            <person name="Klenk H.-P."/>
            <person name="Eisen J.A."/>
        </authorList>
    </citation>
    <scope>NUCLEOTIDE SEQUENCE [LARGE SCALE GENOMIC DNA]</scope>
    <source>
        <strain evidence="2">ATCC 19993 / DSM 43833 / CBS 139.67 / JCM 10125 / KCTC 9307 / NBRC 14880 / R51</strain>
    </source>
</reference>
<dbReference type="HOGENOM" id="CLU_054531_1_0_11"/>
<proteinExistence type="predicted"/>
<dbReference type="Pfam" id="PF18844">
    <property type="entry name" value="baeRF_family2"/>
    <property type="match status" value="1"/>
</dbReference>
<name>D6Y4U2_THEBD</name>
<evidence type="ECO:0000313" key="2">
    <source>
        <dbReference type="Proteomes" id="UP000006640"/>
    </source>
</evidence>
<dbReference type="InterPro" id="IPR042226">
    <property type="entry name" value="eFR1_2_sf"/>
</dbReference>
<evidence type="ECO:0008006" key="3">
    <source>
        <dbReference type="Google" id="ProtNLM"/>
    </source>
</evidence>
<gene>
    <name evidence="1" type="ordered locus">Tbis_2566</name>
</gene>